<evidence type="ECO:0000256" key="1">
    <source>
        <dbReference type="SAM" id="SignalP"/>
    </source>
</evidence>
<dbReference type="SUPFAM" id="SSF52096">
    <property type="entry name" value="ClpP/crotonase"/>
    <property type="match status" value="1"/>
</dbReference>
<evidence type="ECO:0000313" key="3">
    <source>
        <dbReference type="Proteomes" id="UP000306575"/>
    </source>
</evidence>
<dbReference type="RefSeq" id="WP_138015096.1">
    <property type="nucleotide sequence ID" value="NZ_SULI01000003.1"/>
</dbReference>
<reference evidence="2 3" key="1">
    <citation type="submission" date="2019-04" db="EMBL/GenBank/DDBJ databases">
        <title>Genome sequence of Pelagicola litoralis CL-ES2.</title>
        <authorList>
            <person name="Cao J."/>
        </authorList>
    </citation>
    <scope>NUCLEOTIDE SEQUENCE [LARGE SCALE GENOMIC DNA]</scope>
    <source>
        <strain evidence="2 3">CL-ES2</strain>
    </source>
</reference>
<dbReference type="Proteomes" id="UP000306575">
    <property type="component" value="Unassembled WGS sequence"/>
</dbReference>
<keyword evidence="1" id="KW-0732">Signal</keyword>
<evidence type="ECO:0008006" key="4">
    <source>
        <dbReference type="Google" id="ProtNLM"/>
    </source>
</evidence>
<dbReference type="EMBL" id="SULI01000003">
    <property type="protein sequence ID" value="TKZ21773.1"/>
    <property type="molecule type" value="Genomic_DNA"/>
</dbReference>
<name>A0A4U7N7X2_9RHOB</name>
<proteinExistence type="predicted"/>
<protein>
    <recommendedName>
        <fullName evidence="4">YARHG domain-containing protein</fullName>
    </recommendedName>
</protein>
<gene>
    <name evidence="2" type="ORF">FAP39_04005</name>
</gene>
<keyword evidence="3" id="KW-1185">Reference proteome</keyword>
<feature type="chain" id="PRO_5020741843" description="YARHG domain-containing protein" evidence="1">
    <location>
        <begin position="25"/>
        <end position="560"/>
    </location>
</feature>
<dbReference type="AlphaFoldDB" id="A0A4U7N7X2"/>
<dbReference type="Gene3D" id="3.90.226.10">
    <property type="entry name" value="2-enoyl-CoA Hydratase, Chain A, domain 1"/>
    <property type="match status" value="1"/>
</dbReference>
<dbReference type="InterPro" id="IPR029045">
    <property type="entry name" value="ClpP/crotonase-like_dom_sf"/>
</dbReference>
<comment type="caution">
    <text evidence="2">The sequence shown here is derived from an EMBL/GenBank/DDBJ whole genome shotgun (WGS) entry which is preliminary data.</text>
</comment>
<organism evidence="2 3">
    <name type="scientific">Shimia litoralis</name>
    <dbReference type="NCBI Taxonomy" id="420403"/>
    <lineage>
        <taxon>Bacteria</taxon>
        <taxon>Pseudomonadati</taxon>
        <taxon>Pseudomonadota</taxon>
        <taxon>Alphaproteobacteria</taxon>
        <taxon>Rhodobacterales</taxon>
        <taxon>Roseobacteraceae</taxon>
    </lineage>
</organism>
<feature type="signal peptide" evidence="1">
    <location>
        <begin position="1"/>
        <end position="24"/>
    </location>
</feature>
<dbReference type="OrthoDB" id="5936191at2"/>
<accession>A0A4U7N7X2</accession>
<evidence type="ECO:0000313" key="2">
    <source>
        <dbReference type="EMBL" id="TKZ21773.1"/>
    </source>
</evidence>
<sequence>MNRYVIAAIGLAVVLILNAPLVKAADITLQARNDVRNECMFERYKPWSLNALDFYGKDRWEYIGGQWTGDACKAGTAKAHSGDTQPLRTERFYESPEYYFWRGDRSGGERILSIDVERSLRLNHDDAAFYSVSFGRVIEISGMIKKGDADRLAQFVQSRGLLNCLEAGYCPVNNVISLNSPGGNLSEALKIAKYIQKNQFITLLDKDATCESACSFIFFAGFSEYEGYFHSRRFAHDTAKLGVHRPAVTLPKDTFSSDRVEQIIKLVDDVKVEAVRQFIAAKVDLTILEQMYATLSSEMYHLSVPELQLIATVFESPPSRAKSLNRSGVLALCSGLYRQEYGNPNAQILQTLDVRSDSFVAYDPHGEFVCYGAKTSFGEWVYDSCGETRNIGDCAMHFLGCRPSARAKEFWSIYEPSGANCSKEETDYTDIFAEDVARGNLGEALDFMRGADRQKAARNALSGDTGWMLPTWVDAAVPPTAFCGAIDFRDPMVARSLQSLLDRGGFDPGGIDGMLGAGSFEAIARANRALLNSQSDAPSRNLLIALGMTAQQVDTLVLCQ</sequence>